<dbReference type="Proteomes" id="UP000027265">
    <property type="component" value="Unassembled WGS sequence"/>
</dbReference>
<evidence type="ECO:0000313" key="3">
    <source>
        <dbReference type="Proteomes" id="UP000027265"/>
    </source>
</evidence>
<feature type="compositionally biased region" description="Basic and acidic residues" evidence="1">
    <location>
        <begin position="163"/>
        <end position="180"/>
    </location>
</feature>
<proteinExistence type="predicted"/>
<feature type="region of interest" description="Disordered" evidence="1">
    <location>
        <begin position="75"/>
        <end position="100"/>
    </location>
</feature>
<feature type="compositionally biased region" description="Pro residues" evidence="1">
    <location>
        <begin position="238"/>
        <end position="255"/>
    </location>
</feature>
<gene>
    <name evidence="2" type="ORF">JAAARDRAFT_50630</name>
</gene>
<keyword evidence="3" id="KW-1185">Reference proteome</keyword>
<dbReference type="STRING" id="933084.A0A067PCX9"/>
<feature type="region of interest" description="Disordered" evidence="1">
    <location>
        <begin position="163"/>
        <end position="197"/>
    </location>
</feature>
<feature type="compositionally biased region" description="Polar residues" evidence="1">
    <location>
        <begin position="297"/>
        <end position="309"/>
    </location>
</feature>
<feature type="region of interest" description="Disordered" evidence="1">
    <location>
        <begin position="238"/>
        <end position="309"/>
    </location>
</feature>
<dbReference type="EMBL" id="KL197746">
    <property type="protein sequence ID" value="KDQ51695.1"/>
    <property type="molecule type" value="Genomic_DNA"/>
</dbReference>
<feature type="compositionally biased region" description="Basic and acidic residues" evidence="1">
    <location>
        <begin position="256"/>
        <end position="270"/>
    </location>
</feature>
<evidence type="ECO:0000256" key="1">
    <source>
        <dbReference type="SAM" id="MobiDB-lite"/>
    </source>
</evidence>
<dbReference type="InParanoid" id="A0A067PCX9"/>
<dbReference type="HOGENOM" id="CLU_774019_0_0_1"/>
<sequence>MVVDSFRLLLTQTVKVEESWKVKDLLVPKDANLGEGNGGGVKREGVTEEERKAIIDRRCSAFKGPDTFFEDTILGQRPSMAPPPTPNTYPADGLVRTSQRRTSRRRYRDFIRKMKETVEAMGRRRMSLGVVGASPFKGASPMKSARKAKPRFSLLAPVFDGLRDGRESESGSEECPKENGVDVDEEKDVGEERGDGGMEVDGLLLELRCLLVLNRQPMIEPQLLPSLEPQLLPLLEPKPPPVLKHPLDPKLPPMTDPKHLPDPKPPQEHQRRVRPGWTLSNTSSFNRSLPLPHLPSSIRSSRTNMTVTPNMTGVRDMFLREREKVVRTPTQCMDDDSVELTLSQIRRDLVTSSYWHSH</sequence>
<feature type="compositionally biased region" description="Polar residues" evidence="1">
    <location>
        <begin position="278"/>
        <end position="287"/>
    </location>
</feature>
<dbReference type="AlphaFoldDB" id="A0A067PCX9"/>
<reference evidence="3" key="1">
    <citation type="journal article" date="2014" name="Proc. Natl. Acad. Sci. U.S.A.">
        <title>Extensive sampling of basidiomycete genomes demonstrates inadequacy of the white-rot/brown-rot paradigm for wood decay fungi.</title>
        <authorList>
            <person name="Riley R."/>
            <person name="Salamov A.A."/>
            <person name="Brown D.W."/>
            <person name="Nagy L.G."/>
            <person name="Floudas D."/>
            <person name="Held B.W."/>
            <person name="Levasseur A."/>
            <person name="Lombard V."/>
            <person name="Morin E."/>
            <person name="Otillar R."/>
            <person name="Lindquist E.A."/>
            <person name="Sun H."/>
            <person name="LaButti K.M."/>
            <person name="Schmutz J."/>
            <person name="Jabbour D."/>
            <person name="Luo H."/>
            <person name="Baker S.E."/>
            <person name="Pisabarro A.G."/>
            <person name="Walton J.D."/>
            <person name="Blanchette R.A."/>
            <person name="Henrissat B."/>
            <person name="Martin F."/>
            <person name="Cullen D."/>
            <person name="Hibbett D.S."/>
            <person name="Grigoriev I.V."/>
        </authorList>
    </citation>
    <scope>NUCLEOTIDE SEQUENCE [LARGE SCALE GENOMIC DNA]</scope>
    <source>
        <strain evidence="3">MUCL 33604</strain>
    </source>
</reference>
<name>A0A067PCX9_9AGAM</name>
<protein>
    <submittedName>
        <fullName evidence="2">Uncharacterized protein</fullName>
    </submittedName>
</protein>
<evidence type="ECO:0000313" key="2">
    <source>
        <dbReference type="EMBL" id="KDQ51695.1"/>
    </source>
</evidence>
<organism evidence="2 3">
    <name type="scientific">Jaapia argillacea MUCL 33604</name>
    <dbReference type="NCBI Taxonomy" id="933084"/>
    <lineage>
        <taxon>Eukaryota</taxon>
        <taxon>Fungi</taxon>
        <taxon>Dikarya</taxon>
        <taxon>Basidiomycota</taxon>
        <taxon>Agaricomycotina</taxon>
        <taxon>Agaricomycetes</taxon>
        <taxon>Agaricomycetidae</taxon>
        <taxon>Jaapiales</taxon>
        <taxon>Jaapiaceae</taxon>
        <taxon>Jaapia</taxon>
    </lineage>
</organism>
<accession>A0A067PCX9</accession>